<name>A0A4R1RA84_9FLAO</name>
<dbReference type="GO" id="GO:0043161">
    <property type="term" value="P:proteasome-mediated ubiquitin-dependent protein catabolic process"/>
    <property type="evidence" value="ECO:0007669"/>
    <property type="project" value="TreeGrafter"/>
</dbReference>
<feature type="repeat" description="NHL" evidence="2">
    <location>
        <begin position="156"/>
        <end position="198"/>
    </location>
</feature>
<dbReference type="GO" id="GO:0000209">
    <property type="term" value="P:protein polyubiquitination"/>
    <property type="evidence" value="ECO:0007669"/>
    <property type="project" value="TreeGrafter"/>
</dbReference>
<dbReference type="EMBL" id="SLUP01000012">
    <property type="protein sequence ID" value="TCL62651.1"/>
    <property type="molecule type" value="Genomic_DNA"/>
</dbReference>
<sequence length="279" mass="31588">MKNKVVFVLIAAFLGTLFLFSCRGEQEKKTEINSQWKFVKNIDLNNVNPIGIVAQENFLWLSDVTNNRIVKIDLDGKIIESFDGFKRPMHMAIQKDKIYIPEYTSDSLKILEDGKVSTYKLKEKPDAIAGVSIDGNTVAVADFYNNRIILQQDNKVTIIGKEGHNDGELYYPTDVAIKNDLIYVADAYNNRVQVFDFSGKYVRMIGWNEGVKVAAGLKVTDSQVIVADFDGNRILVYNLYGKLLQTLNGKFNQPTDIEIVSNKMYVVNYKGKSLAVYQK</sequence>
<dbReference type="InterPro" id="IPR001258">
    <property type="entry name" value="NHL_repeat"/>
</dbReference>
<dbReference type="PANTHER" id="PTHR24104:SF25">
    <property type="entry name" value="PROTEIN LIN-41"/>
    <property type="match status" value="1"/>
</dbReference>
<comment type="caution">
    <text evidence="3">The sequence shown here is derived from an EMBL/GenBank/DDBJ whole genome shotgun (WGS) entry which is preliminary data.</text>
</comment>
<reference evidence="3 4" key="1">
    <citation type="submission" date="2019-03" db="EMBL/GenBank/DDBJ databases">
        <title>Genomic Encyclopedia of Type Strains, Phase IV (KMG-IV): sequencing the most valuable type-strain genomes for metagenomic binning, comparative biology and taxonomic classification.</title>
        <authorList>
            <person name="Goeker M."/>
        </authorList>
    </citation>
    <scope>NUCLEOTIDE SEQUENCE [LARGE SCALE GENOMIC DNA]</scope>
    <source>
        <strain evidence="3 4">DSM 18792</strain>
    </source>
</reference>
<evidence type="ECO:0000256" key="2">
    <source>
        <dbReference type="PROSITE-ProRule" id="PRU00504"/>
    </source>
</evidence>
<dbReference type="RefSeq" id="WP_132219372.1">
    <property type="nucleotide sequence ID" value="NZ_OX156936.1"/>
</dbReference>
<keyword evidence="4" id="KW-1185">Reference proteome</keyword>
<dbReference type="Pfam" id="PF01436">
    <property type="entry name" value="NHL"/>
    <property type="match status" value="1"/>
</dbReference>
<dbReference type="PROSITE" id="PS51257">
    <property type="entry name" value="PROKAR_LIPOPROTEIN"/>
    <property type="match status" value="1"/>
</dbReference>
<dbReference type="AlphaFoldDB" id="A0A4R1RA84"/>
<evidence type="ECO:0000313" key="3">
    <source>
        <dbReference type="EMBL" id="TCL62651.1"/>
    </source>
</evidence>
<dbReference type="GO" id="GO:0008270">
    <property type="term" value="F:zinc ion binding"/>
    <property type="evidence" value="ECO:0007669"/>
    <property type="project" value="UniProtKB-KW"/>
</dbReference>
<protein>
    <submittedName>
        <fullName evidence="3">NHL repeat-containing protein</fullName>
    </submittedName>
</protein>
<evidence type="ECO:0000256" key="1">
    <source>
        <dbReference type="ARBA" id="ARBA00022737"/>
    </source>
</evidence>
<dbReference type="Proteomes" id="UP000295455">
    <property type="component" value="Unassembled WGS sequence"/>
</dbReference>
<dbReference type="InterPro" id="IPR050952">
    <property type="entry name" value="TRIM-NHL_E3_ligases"/>
</dbReference>
<dbReference type="InterPro" id="IPR011042">
    <property type="entry name" value="6-blade_b-propeller_TolB-like"/>
</dbReference>
<gene>
    <name evidence="3" type="ORF">EV196_11248</name>
</gene>
<dbReference type="PROSITE" id="PS51125">
    <property type="entry name" value="NHL"/>
    <property type="match status" value="1"/>
</dbReference>
<accession>A0A4R1RA84</accession>
<dbReference type="Gene3D" id="2.120.10.30">
    <property type="entry name" value="TolB, C-terminal domain"/>
    <property type="match status" value="1"/>
</dbReference>
<dbReference type="SUPFAM" id="SSF63825">
    <property type="entry name" value="YWTD domain"/>
    <property type="match status" value="1"/>
</dbReference>
<keyword evidence="1" id="KW-0677">Repeat</keyword>
<proteinExistence type="predicted"/>
<organism evidence="3 4">
    <name type="scientific">Mariniflexile fucanivorans</name>
    <dbReference type="NCBI Taxonomy" id="264023"/>
    <lineage>
        <taxon>Bacteria</taxon>
        <taxon>Pseudomonadati</taxon>
        <taxon>Bacteroidota</taxon>
        <taxon>Flavobacteriia</taxon>
        <taxon>Flavobacteriales</taxon>
        <taxon>Flavobacteriaceae</taxon>
        <taxon>Mariniflexile</taxon>
    </lineage>
</organism>
<evidence type="ECO:0000313" key="4">
    <source>
        <dbReference type="Proteomes" id="UP000295455"/>
    </source>
</evidence>
<dbReference type="OrthoDB" id="9782304at2"/>
<dbReference type="GO" id="GO:0061630">
    <property type="term" value="F:ubiquitin protein ligase activity"/>
    <property type="evidence" value="ECO:0007669"/>
    <property type="project" value="TreeGrafter"/>
</dbReference>
<dbReference type="PANTHER" id="PTHR24104">
    <property type="entry name" value="E3 UBIQUITIN-PROTEIN LIGASE NHLRC1-RELATED"/>
    <property type="match status" value="1"/>
</dbReference>
<dbReference type="CDD" id="cd05819">
    <property type="entry name" value="NHL"/>
    <property type="match status" value="1"/>
</dbReference>